<dbReference type="RefSeq" id="WP_353862324.1">
    <property type="nucleotide sequence ID" value="NZ_CP088295.1"/>
</dbReference>
<evidence type="ECO:0000256" key="1">
    <source>
        <dbReference type="SAM" id="MobiDB-lite"/>
    </source>
</evidence>
<gene>
    <name evidence="2" type="ORF">LRS13_13685</name>
</gene>
<keyword evidence="3" id="KW-1185">Reference proteome</keyword>
<protein>
    <submittedName>
        <fullName evidence="2">Uncharacterized protein</fullName>
    </submittedName>
</protein>
<dbReference type="Proteomes" id="UP001058860">
    <property type="component" value="Chromosome"/>
</dbReference>
<feature type="region of interest" description="Disordered" evidence="1">
    <location>
        <begin position="24"/>
        <end position="48"/>
    </location>
</feature>
<organism evidence="2 3">
    <name type="scientific">Svornostia abyssi</name>
    <dbReference type="NCBI Taxonomy" id="2898438"/>
    <lineage>
        <taxon>Bacteria</taxon>
        <taxon>Bacillati</taxon>
        <taxon>Actinomycetota</taxon>
        <taxon>Thermoleophilia</taxon>
        <taxon>Solirubrobacterales</taxon>
        <taxon>Baekduiaceae</taxon>
        <taxon>Svornostia</taxon>
    </lineage>
</organism>
<reference evidence="3" key="1">
    <citation type="submission" date="2021-11" db="EMBL/GenBank/DDBJ databases">
        <title>Cultivation dependent microbiological survey of springs from the worlds oldest radium mine currently devoted to the extraction of radon-saturated water.</title>
        <authorList>
            <person name="Kapinusova G."/>
            <person name="Smrhova T."/>
            <person name="Strejcek M."/>
            <person name="Suman J."/>
            <person name="Jani K."/>
            <person name="Pajer P."/>
            <person name="Uhlik O."/>
        </authorList>
    </citation>
    <scope>NUCLEOTIDE SEQUENCE [LARGE SCALE GENOMIC DNA]</scope>
    <source>
        <strain evidence="3">J379</strain>
    </source>
</reference>
<accession>A0ABY5PBF1</accession>
<sequence length="81" mass="8981">MQSARVLPTSRPTVRRDRARRLHVVPDPVPPPEPIHPAERRLRDAGGPDDRATYACQCGYLFEAPVSTTVSCPNCGTEQAW</sequence>
<proteinExistence type="predicted"/>
<evidence type="ECO:0000313" key="3">
    <source>
        <dbReference type="Proteomes" id="UP001058860"/>
    </source>
</evidence>
<feature type="compositionally biased region" description="Basic and acidic residues" evidence="1">
    <location>
        <begin position="36"/>
        <end position="48"/>
    </location>
</feature>
<evidence type="ECO:0000313" key="2">
    <source>
        <dbReference type="EMBL" id="UUY01775.1"/>
    </source>
</evidence>
<name>A0ABY5PBF1_9ACTN</name>
<dbReference type="EMBL" id="CP088295">
    <property type="protein sequence ID" value="UUY01775.1"/>
    <property type="molecule type" value="Genomic_DNA"/>
</dbReference>